<dbReference type="STRING" id="405671.SAMN05421827_11024"/>
<reference evidence="2" key="1">
    <citation type="submission" date="2016-10" db="EMBL/GenBank/DDBJ databases">
        <authorList>
            <person name="Varghese N."/>
            <person name="Submissions S."/>
        </authorList>
    </citation>
    <scope>NUCLEOTIDE SEQUENCE [LARGE SCALE GENOMIC DNA]</scope>
    <source>
        <strain evidence="2">DSM 17933</strain>
    </source>
</reference>
<protein>
    <submittedName>
        <fullName evidence="1">Uncharacterized protein</fullName>
    </submittedName>
</protein>
<sequence>MSLRINRIINVGSANHGYIKVSEALRQHGFTADPTSMRIYKYSTSSHRYGIFLLSCVDGFRFCNRKTLIITIIISTLI</sequence>
<dbReference type="Proteomes" id="UP000199643">
    <property type="component" value="Unassembled WGS sequence"/>
</dbReference>
<dbReference type="AlphaFoldDB" id="A0A1G7WKC5"/>
<proteinExistence type="predicted"/>
<gene>
    <name evidence="1" type="ORF">SAMN05421827_11024</name>
</gene>
<evidence type="ECO:0000313" key="1">
    <source>
        <dbReference type="EMBL" id="SDG72393.1"/>
    </source>
</evidence>
<keyword evidence="2" id="KW-1185">Reference proteome</keyword>
<dbReference type="EMBL" id="FNCH01000010">
    <property type="protein sequence ID" value="SDG72393.1"/>
    <property type="molecule type" value="Genomic_DNA"/>
</dbReference>
<evidence type="ECO:0000313" key="2">
    <source>
        <dbReference type="Proteomes" id="UP000199643"/>
    </source>
</evidence>
<name>A0A1G7WKC5_9SPHI</name>
<organism evidence="1 2">
    <name type="scientific">Pedobacter terrae</name>
    <dbReference type="NCBI Taxonomy" id="405671"/>
    <lineage>
        <taxon>Bacteria</taxon>
        <taxon>Pseudomonadati</taxon>
        <taxon>Bacteroidota</taxon>
        <taxon>Sphingobacteriia</taxon>
        <taxon>Sphingobacteriales</taxon>
        <taxon>Sphingobacteriaceae</taxon>
        <taxon>Pedobacter</taxon>
    </lineage>
</organism>
<accession>A0A1G7WKC5</accession>